<dbReference type="PANTHER" id="PTHR43725">
    <property type="entry name" value="UDP-GLUCOSE 4-EPIMERASE"/>
    <property type="match status" value="1"/>
</dbReference>
<dbReference type="Proteomes" id="UP000515240">
    <property type="component" value="Chromosome"/>
</dbReference>
<dbReference type="InterPro" id="IPR005886">
    <property type="entry name" value="UDP_G4E"/>
</dbReference>
<keyword evidence="10" id="KW-0119">Carbohydrate metabolism</keyword>
<gene>
    <name evidence="12" type="primary">galE</name>
    <name evidence="12" type="ORF">HS961_21345</name>
</gene>
<dbReference type="PANTHER" id="PTHR43725:SF47">
    <property type="entry name" value="UDP-GLUCOSE 4-EPIMERASE"/>
    <property type="match status" value="1"/>
</dbReference>
<dbReference type="GO" id="GO:0005829">
    <property type="term" value="C:cytosol"/>
    <property type="evidence" value="ECO:0007669"/>
    <property type="project" value="TreeGrafter"/>
</dbReference>
<keyword evidence="9 10" id="KW-0413">Isomerase</keyword>
<feature type="domain" description="NAD-dependent epimerase/dehydratase" evidence="11">
    <location>
        <begin position="2"/>
        <end position="261"/>
    </location>
</feature>
<evidence type="ECO:0000256" key="8">
    <source>
        <dbReference type="ARBA" id="ARBA00023144"/>
    </source>
</evidence>
<dbReference type="EMBL" id="CP058554">
    <property type="protein sequence ID" value="QMV75185.1"/>
    <property type="molecule type" value="Genomic_DNA"/>
</dbReference>
<evidence type="ECO:0000313" key="12">
    <source>
        <dbReference type="EMBL" id="QMV75185.1"/>
    </source>
</evidence>
<dbReference type="UniPathway" id="UPA00214"/>
<dbReference type="Pfam" id="PF01370">
    <property type="entry name" value="Epimerase"/>
    <property type="match status" value="1"/>
</dbReference>
<comment type="catalytic activity">
    <reaction evidence="1 10">
        <text>UDP-alpha-D-glucose = UDP-alpha-D-galactose</text>
        <dbReference type="Rhea" id="RHEA:22168"/>
        <dbReference type="ChEBI" id="CHEBI:58885"/>
        <dbReference type="ChEBI" id="CHEBI:66914"/>
        <dbReference type="EC" id="5.1.3.2"/>
    </reaction>
</comment>
<evidence type="ECO:0000256" key="1">
    <source>
        <dbReference type="ARBA" id="ARBA00000083"/>
    </source>
</evidence>
<dbReference type="InterPro" id="IPR001509">
    <property type="entry name" value="Epimerase_deHydtase"/>
</dbReference>
<evidence type="ECO:0000256" key="7">
    <source>
        <dbReference type="ARBA" id="ARBA00023027"/>
    </source>
</evidence>
<evidence type="ECO:0000259" key="11">
    <source>
        <dbReference type="Pfam" id="PF01370"/>
    </source>
</evidence>
<dbReference type="InterPro" id="IPR036291">
    <property type="entry name" value="NAD(P)-bd_dom_sf"/>
</dbReference>
<evidence type="ECO:0000256" key="4">
    <source>
        <dbReference type="ARBA" id="ARBA00007637"/>
    </source>
</evidence>
<keyword evidence="13" id="KW-1185">Reference proteome</keyword>
<comment type="pathway">
    <text evidence="3 10">Carbohydrate metabolism; galactose metabolism.</text>
</comment>
<evidence type="ECO:0000256" key="6">
    <source>
        <dbReference type="ARBA" id="ARBA00018569"/>
    </source>
</evidence>
<accession>A0A7G5EMG0</accession>
<dbReference type="GO" id="GO:0003978">
    <property type="term" value="F:UDP-glucose 4-epimerase activity"/>
    <property type="evidence" value="ECO:0007669"/>
    <property type="project" value="UniProtKB-UniRule"/>
</dbReference>
<sequence length="336" mass="36423">MILVTGGAGYVGSHICIALAEAGMPFLILDNFSNARRSVITRLGKILGFAPPCIDADVRDVAVLEQLFDEQHFDAVIHSAFLTASADAAREPLRYYDNNVSGTVGLLRAMQTAGLRNLVVSSSSIVYGDPAPVPVREDAALSVCTPYGQTALMVEQVLSSLDEASPKRWRMALLRSFNAVGCHDSGLIAEDPPRMSSHVAPYLAQVAAGKRDGLRIYGGDYPTPDGTPVRDYLHVMDLARAYVATLQYLRGHAGLSRFNIGSGQPTSVLGLVRAFEHANGRAVPFRIGARRPGDAAHCWADISQARTQLGWQPKLGLDRMMEDVWRWQIGVGRSVH</sequence>
<comment type="cofactor">
    <cofactor evidence="2 10">
        <name>NAD(+)</name>
        <dbReference type="ChEBI" id="CHEBI:57540"/>
    </cofactor>
</comment>
<proteinExistence type="inferred from homology"/>
<dbReference type="EC" id="5.1.3.2" evidence="5 10"/>
<keyword evidence="8" id="KW-0299">Galactose metabolism</keyword>
<evidence type="ECO:0000256" key="10">
    <source>
        <dbReference type="RuleBase" id="RU366046"/>
    </source>
</evidence>
<evidence type="ECO:0000256" key="9">
    <source>
        <dbReference type="ARBA" id="ARBA00023235"/>
    </source>
</evidence>
<comment type="subunit">
    <text evidence="10">Homodimer.</text>
</comment>
<dbReference type="KEGG" id="cpis:HS961_21345"/>
<reference evidence="12 13" key="1">
    <citation type="journal article" date="2020" name="G3 (Bethesda)">
        <title>CeMbio - The Caenorhabditis elegans Microbiome Resource.</title>
        <authorList>
            <person name="Dirksen P."/>
            <person name="Assie A."/>
            <person name="Zimmermann J."/>
            <person name="Zhang F."/>
            <person name="Tietje A.M."/>
            <person name="Marsh S.A."/>
            <person name="Felix M.A."/>
            <person name="Shapira M."/>
            <person name="Kaleta C."/>
            <person name="Schulenburg H."/>
            <person name="Samuel B."/>
        </authorList>
    </citation>
    <scope>NUCLEOTIDE SEQUENCE [LARGE SCALE GENOMIC DNA]</scope>
    <source>
        <strain evidence="12 13">BIGb0172</strain>
    </source>
</reference>
<dbReference type="Gene3D" id="3.40.50.720">
    <property type="entry name" value="NAD(P)-binding Rossmann-like Domain"/>
    <property type="match status" value="1"/>
</dbReference>
<name>A0A7G5EMG0_9BURK</name>
<organism evidence="12 13">
    <name type="scientific">Comamonas piscis</name>
    <dbReference type="NCBI Taxonomy" id="1562974"/>
    <lineage>
        <taxon>Bacteria</taxon>
        <taxon>Pseudomonadati</taxon>
        <taxon>Pseudomonadota</taxon>
        <taxon>Betaproteobacteria</taxon>
        <taxon>Burkholderiales</taxon>
        <taxon>Comamonadaceae</taxon>
        <taxon>Comamonas</taxon>
    </lineage>
</organism>
<dbReference type="RefSeq" id="WP_182325443.1">
    <property type="nucleotide sequence ID" value="NZ_CP058554.1"/>
</dbReference>
<evidence type="ECO:0000256" key="3">
    <source>
        <dbReference type="ARBA" id="ARBA00004947"/>
    </source>
</evidence>
<comment type="similarity">
    <text evidence="4 10">Belongs to the NAD(P)-dependent epimerase/dehydratase family.</text>
</comment>
<dbReference type="CDD" id="cd05247">
    <property type="entry name" value="UDP_G4E_1_SDR_e"/>
    <property type="match status" value="1"/>
</dbReference>
<evidence type="ECO:0000256" key="2">
    <source>
        <dbReference type="ARBA" id="ARBA00001911"/>
    </source>
</evidence>
<evidence type="ECO:0000256" key="5">
    <source>
        <dbReference type="ARBA" id="ARBA00013189"/>
    </source>
</evidence>
<keyword evidence="7 10" id="KW-0520">NAD</keyword>
<dbReference type="AlphaFoldDB" id="A0A7G5EMG0"/>
<dbReference type="Gene3D" id="3.90.25.10">
    <property type="entry name" value="UDP-galactose 4-epimerase, domain 1"/>
    <property type="match status" value="1"/>
</dbReference>
<dbReference type="GO" id="GO:0006012">
    <property type="term" value="P:galactose metabolic process"/>
    <property type="evidence" value="ECO:0007669"/>
    <property type="project" value="UniProtKB-UniPathway"/>
</dbReference>
<protein>
    <recommendedName>
        <fullName evidence="6 10">UDP-glucose 4-epimerase</fullName>
        <ecNumber evidence="5 10">5.1.3.2</ecNumber>
    </recommendedName>
</protein>
<dbReference type="SUPFAM" id="SSF51735">
    <property type="entry name" value="NAD(P)-binding Rossmann-fold domains"/>
    <property type="match status" value="1"/>
</dbReference>
<evidence type="ECO:0000313" key="13">
    <source>
        <dbReference type="Proteomes" id="UP000515240"/>
    </source>
</evidence>
<dbReference type="NCBIfam" id="TIGR01179">
    <property type="entry name" value="galE"/>
    <property type="match status" value="1"/>
</dbReference>